<dbReference type="Proteomes" id="UP000435913">
    <property type="component" value="Segment"/>
</dbReference>
<evidence type="ECO:0000313" key="2">
    <source>
        <dbReference type="Proteomes" id="UP000435913"/>
    </source>
</evidence>
<reference evidence="1" key="1">
    <citation type="submission" date="2019-12" db="EMBL/GenBank/DDBJ databases">
        <title>Isolation and complete genomic sequence of bacteriophage NF: A novel Vibrio alginolyticus phage isolated from the coastal water of Qingdao, China.</title>
        <authorList>
            <person name="Zhang X."/>
        </authorList>
    </citation>
    <scope>NUCLEOTIDE SEQUENCE [LARGE SCALE GENOMIC DNA]</scope>
</reference>
<dbReference type="EMBL" id="MN812722">
    <property type="protein sequence ID" value="QGZ13279.1"/>
    <property type="molecule type" value="Genomic_DNA"/>
</dbReference>
<accession>A0A6B9JB57</accession>
<name>A0A6B9JB57_9CAUD</name>
<sequence length="188" mass="19630">MQNDEPRTIKLYGELAVKFGAIHKFVCHSTAEAMQAMGHMVPGFRQHLAESKQRNVEYAVFVGEENIGEDALDAPAGNEVIRIAPVIGGSGRGVQLIGGIVLAVVGAVTYNPYLISAGVGLAIGGAVQYLVQIPDGNTGTNSVDNGASYNFNGPVNVTAQGNPIPVLYGELITGSVTVSGDMFAENQQ</sequence>
<dbReference type="GeneID" id="77925357"/>
<keyword evidence="2" id="KW-1185">Reference proteome</keyword>
<proteinExistence type="predicted"/>
<evidence type="ECO:0000313" key="1">
    <source>
        <dbReference type="EMBL" id="QGZ13279.1"/>
    </source>
</evidence>
<organism evidence="1 2">
    <name type="scientific">Vibrio phage NF</name>
    <dbReference type="NCBI Taxonomy" id="2686202"/>
    <lineage>
        <taxon>Viruses</taxon>
        <taxon>Duplodnaviria</taxon>
        <taxon>Heunggongvirae</taxon>
        <taxon>Uroviricota</taxon>
        <taxon>Caudoviricetes</taxon>
        <taxon>Enfavirus</taxon>
        <taxon>Enfavirus NF</taxon>
    </lineage>
</organism>
<dbReference type="KEGG" id="vg:77925357"/>
<protein>
    <submittedName>
        <fullName evidence="1">Tail assembly protein</fullName>
    </submittedName>
</protein>
<dbReference type="RefSeq" id="YP_010649797.1">
    <property type="nucleotide sequence ID" value="NC_070773.1"/>
</dbReference>